<sequence>MHLSLPPPALDVPSGEDAHGRGRWQWADVVALSWAELGSFVALCLILAATPGANLTVVLHCARQGGQRAAVAATIGLTLGKIFWAAASVLGLAALLASSRVAYDVLRLAGAAYLIWLGVQSLRSARYRAAGRRPEGLAPGLSTFGGFRRGLVGDLLNPKVGIFYTTVFPQFIGPDDAVVPAAAVLLLAHAAVLLTWYPGMSLLFTRVGRRVRRPTLPAVLDRVMGCALVVLGVRLAIAPL</sequence>
<proteinExistence type="predicted"/>
<evidence type="ECO:0000256" key="4">
    <source>
        <dbReference type="ARBA" id="ARBA00022989"/>
    </source>
</evidence>
<keyword evidence="4 6" id="KW-1133">Transmembrane helix</keyword>
<dbReference type="Pfam" id="PF01810">
    <property type="entry name" value="LysE"/>
    <property type="match status" value="1"/>
</dbReference>
<dbReference type="AlphaFoldDB" id="A0A8J3SNH1"/>
<feature type="transmembrane region" description="Helical" evidence="6">
    <location>
        <begin position="40"/>
        <end position="62"/>
    </location>
</feature>
<dbReference type="Proteomes" id="UP000619788">
    <property type="component" value="Unassembled WGS sequence"/>
</dbReference>
<feature type="transmembrane region" description="Helical" evidence="6">
    <location>
        <begin position="101"/>
        <end position="119"/>
    </location>
</feature>
<evidence type="ECO:0000256" key="3">
    <source>
        <dbReference type="ARBA" id="ARBA00022692"/>
    </source>
</evidence>
<organism evidence="7 8">
    <name type="scientific">Planobispora siamensis</name>
    <dbReference type="NCBI Taxonomy" id="936338"/>
    <lineage>
        <taxon>Bacteria</taxon>
        <taxon>Bacillati</taxon>
        <taxon>Actinomycetota</taxon>
        <taxon>Actinomycetes</taxon>
        <taxon>Streptosporangiales</taxon>
        <taxon>Streptosporangiaceae</taxon>
        <taxon>Planobispora</taxon>
    </lineage>
</organism>
<dbReference type="GO" id="GO:0015171">
    <property type="term" value="F:amino acid transmembrane transporter activity"/>
    <property type="evidence" value="ECO:0007669"/>
    <property type="project" value="TreeGrafter"/>
</dbReference>
<evidence type="ECO:0000256" key="6">
    <source>
        <dbReference type="SAM" id="Phobius"/>
    </source>
</evidence>
<reference evidence="7 8" key="1">
    <citation type="submission" date="2021-01" db="EMBL/GenBank/DDBJ databases">
        <title>Whole genome shotgun sequence of Planobispora siamensis NBRC 107568.</title>
        <authorList>
            <person name="Komaki H."/>
            <person name="Tamura T."/>
        </authorList>
    </citation>
    <scope>NUCLEOTIDE SEQUENCE [LARGE SCALE GENOMIC DNA]</scope>
    <source>
        <strain evidence="7 8">NBRC 107568</strain>
    </source>
</reference>
<dbReference type="GO" id="GO:0005886">
    <property type="term" value="C:plasma membrane"/>
    <property type="evidence" value="ECO:0007669"/>
    <property type="project" value="UniProtKB-SubCell"/>
</dbReference>
<dbReference type="EMBL" id="BOOJ01000084">
    <property type="protein sequence ID" value="GIH97447.1"/>
    <property type="molecule type" value="Genomic_DNA"/>
</dbReference>
<gene>
    <name evidence="7" type="ORF">Psi01_80770</name>
</gene>
<dbReference type="RefSeq" id="WP_204069451.1">
    <property type="nucleotide sequence ID" value="NZ_BOOJ01000084.1"/>
</dbReference>
<keyword evidence="3 6" id="KW-0812">Transmembrane</keyword>
<feature type="transmembrane region" description="Helical" evidence="6">
    <location>
        <begin position="155"/>
        <end position="172"/>
    </location>
</feature>
<feature type="transmembrane region" description="Helical" evidence="6">
    <location>
        <begin position="219"/>
        <end position="237"/>
    </location>
</feature>
<keyword evidence="5 6" id="KW-0472">Membrane</keyword>
<dbReference type="PIRSF" id="PIRSF006324">
    <property type="entry name" value="LeuE"/>
    <property type="match status" value="1"/>
</dbReference>
<protein>
    <submittedName>
        <fullName evidence="7">Threonine transporter RhtB</fullName>
    </submittedName>
</protein>
<evidence type="ECO:0000313" key="8">
    <source>
        <dbReference type="Proteomes" id="UP000619788"/>
    </source>
</evidence>
<keyword evidence="8" id="KW-1185">Reference proteome</keyword>
<dbReference type="InterPro" id="IPR001123">
    <property type="entry name" value="LeuE-type"/>
</dbReference>
<comment type="subcellular location">
    <subcellularLocation>
        <location evidence="1">Cell membrane</location>
        <topology evidence="1">Multi-pass membrane protein</topology>
    </subcellularLocation>
</comment>
<keyword evidence="2" id="KW-1003">Cell membrane</keyword>
<dbReference type="PANTHER" id="PTHR30086">
    <property type="entry name" value="ARGININE EXPORTER PROTEIN ARGO"/>
    <property type="match status" value="1"/>
</dbReference>
<evidence type="ECO:0000256" key="1">
    <source>
        <dbReference type="ARBA" id="ARBA00004651"/>
    </source>
</evidence>
<evidence type="ECO:0000313" key="7">
    <source>
        <dbReference type="EMBL" id="GIH97447.1"/>
    </source>
</evidence>
<evidence type="ECO:0000256" key="5">
    <source>
        <dbReference type="ARBA" id="ARBA00023136"/>
    </source>
</evidence>
<comment type="caution">
    <text evidence="7">The sequence shown here is derived from an EMBL/GenBank/DDBJ whole genome shotgun (WGS) entry which is preliminary data.</text>
</comment>
<dbReference type="PANTHER" id="PTHR30086:SF20">
    <property type="entry name" value="ARGININE EXPORTER PROTEIN ARGO-RELATED"/>
    <property type="match status" value="1"/>
</dbReference>
<feature type="transmembrane region" description="Helical" evidence="6">
    <location>
        <begin position="178"/>
        <end position="198"/>
    </location>
</feature>
<name>A0A8J3SNH1_9ACTN</name>
<accession>A0A8J3SNH1</accession>
<feature type="transmembrane region" description="Helical" evidence="6">
    <location>
        <begin position="69"/>
        <end position="95"/>
    </location>
</feature>
<evidence type="ECO:0000256" key="2">
    <source>
        <dbReference type="ARBA" id="ARBA00022475"/>
    </source>
</evidence>